<evidence type="ECO:0000256" key="1">
    <source>
        <dbReference type="ARBA" id="ARBA00005256"/>
    </source>
</evidence>
<keyword evidence="2" id="KW-0143">Chaperone</keyword>
<dbReference type="Pfam" id="PF18265">
    <property type="entry name" value="Nas2_N"/>
    <property type="match status" value="1"/>
</dbReference>
<evidence type="ECO:0000259" key="3">
    <source>
        <dbReference type="Pfam" id="PF18265"/>
    </source>
</evidence>
<protein>
    <submittedName>
        <fullName evidence="5">Nas2_N domain-containing protein</fullName>
    </submittedName>
</protein>
<dbReference type="GO" id="GO:0005634">
    <property type="term" value="C:nucleus"/>
    <property type="evidence" value="ECO:0007669"/>
    <property type="project" value="TreeGrafter"/>
</dbReference>
<dbReference type="GO" id="GO:0005737">
    <property type="term" value="C:cytoplasm"/>
    <property type="evidence" value="ECO:0007669"/>
    <property type="project" value="TreeGrafter"/>
</dbReference>
<comment type="similarity">
    <text evidence="1">Belongs to the proteasome subunit p27 family.</text>
</comment>
<dbReference type="Gene3D" id="6.10.140.1710">
    <property type="match status" value="1"/>
</dbReference>
<dbReference type="FunFam" id="2.30.42.10:FF:000107">
    <property type="entry name" value="26S proteasome non-ATPase regulatory subunit 9"/>
    <property type="match status" value="1"/>
</dbReference>
<evidence type="ECO:0000256" key="2">
    <source>
        <dbReference type="ARBA" id="ARBA00023186"/>
    </source>
</evidence>
<name>A0A1I7TV71_9PELO</name>
<dbReference type="InterPro" id="IPR035269">
    <property type="entry name" value="PSMD9"/>
</dbReference>
<accession>A0A1I7TV71</accession>
<dbReference type="Proteomes" id="UP000095282">
    <property type="component" value="Unplaced"/>
</dbReference>
<proteinExistence type="inferred from homology"/>
<dbReference type="GO" id="GO:0070682">
    <property type="term" value="P:proteasome regulatory particle assembly"/>
    <property type="evidence" value="ECO:0007669"/>
    <property type="project" value="InterPro"/>
</dbReference>
<dbReference type="InterPro" id="IPR036034">
    <property type="entry name" value="PDZ_sf"/>
</dbReference>
<dbReference type="WBParaSite" id="Csp11.Scaffold629.g12110.t1">
    <property type="protein sequence ID" value="Csp11.Scaffold629.g12110.t1"/>
    <property type="gene ID" value="Csp11.Scaffold629.g12110"/>
</dbReference>
<dbReference type="InterPro" id="IPR040815">
    <property type="entry name" value="Nas2_N"/>
</dbReference>
<evidence type="ECO:0000313" key="4">
    <source>
        <dbReference type="Proteomes" id="UP000095282"/>
    </source>
</evidence>
<dbReference type="Gene3D" id="2.30.42.10">
    <property type="match status" value="1"/>
</dbReference>
<dbReference type="PANTHER" id="PTHR12651:SF1">
    <property type="entry name" value="26S PROTEASOME NON-ATPASE REGULATORY SUBUNIT 9"/>
    <property type="match status" value="1"/>
</dbReference>
<reference evidence="5" key="1">
    <citation type="submission" date="2016-11" db="UniProtKB">
        <authorList>
            <consortium name="WormBaseParasite"/>
        </authorList>
    </citation>
    <scope>IDENTIFICATION</scope>
</reference>
<dbReference type="SUPFAM" id="SSF50156">
    <property type="entry name" value="PDZ domain-like"/>
    <property type="match status" value="1"/>
</dbReference>
<evidence type="ECO:0000313" key="5">
    <source>
        <dbReference type="WBParaSite" id="Csp11.Scaffold629.g12110.t1"/>
    </source>
</evidence>
<dbReference type="eggNOG" id="KOG3129">
    <property type="taxonomic scope" value="Eukaryota"/>
</dbReference>
<organism evidence="4 5">
    <name type="scientific">Caenorhabditis tropicalis</name>
    <dbReference type="NCBI Taxonomy" id="1561998"/>
    <lineage>
        <taxon>Eukaryota</taxon>
        <taxon>Metazoa</taxon>
        <taxon>Ecdysozoa</taxon>
        <taxon>Nematoda</taxon>
        <taxon>Chromadorea</taxon>
        <taxon>Rhabditida</taxon>
        <taxon>Rhabditina</taxon>
        <taxon>Rhabditomorpha</taxon>
        <taxon>Rhabditoidea</taxon>
        <taxon>Rhabditidae</taxon>
        <taxon>Peloderinae</taxon>
        <taxon>Caenorhabditis</taxon>
    </lineage>
</organism>
<dbReference type="AlphaFoldDB" id="A0A1I7TV71"/>
<dbReference type="PANTHER" id="PTHR12651">
    <property type="entry name" value="26S PROTEASOME NON-ATPASE REGULATORY SUBUNIT 9"/>
    <property type="match status" value="1"/>
</dbReference>
<keyword evidence="4" id="KW-1185">Reference proteome</keyword>
<feature type="domain" description="Nas2 N-terminal" evidence="3">
    <location>
        <begin position="8"/>
        <end position="82"/>
    </location>
</feature>
<dbReference type="STRING" id="1561998.A0A1I7TV71"/>
<sequence>MSHHSKAKQLLQQRDELDEKVKELLLVLETNNSTMDSPLVDAEGYPLNTIDVYAVRHARHDLICLRNDRAQWTEKIVEEMEQDEEKMGESAPIEEKPVHRTSNEPFVKVSSVVELSPADVGGFRKEDLIIQYGNLHHGNFKNMQQVAEITKEYENKTIRVTVIRDHRPVRLEISPKKWSGPGLLGCNIVPIAGANV</sequence>